<protein>
    <submittedName>
        <fullName evidence="1">Cell cycle regulatory protein</fullName>
    </submittedName>
</protein>
<proteinExistence type="predicted"/>
<name>A0A5K1K145_9APHY</name>
<accession>A0A5K1K145</accession>
<dbReference type="EMBL" id="LR727408">
    <property type="protein sequence ID" value="VWO99117.1"/>
    <property type="molecule type" value="Genomic_DNA"/>
</dbReference>
<organism evidence="1">
    <name type="scientific">Ganoderma boninense</name>
    <dbReference type="NCBI Taxonomy" id="34458"/>
    <lineage>
        <taxon>Eukaryota</taxon>
        <taxon>Fungi</taxon>
        <taxon>Dikarya</taxon>
        <taxon>Basidiomycota</taxon>
        <taxon>Agaricomycotina</taxon>
        <taxon>Agaricomycetes</taxon>
        <taxon>Polyporales</taxon>
        <taxon>Polyporaceae</taxon>
        <taxon>Ganoderma</taxon>
    </lineage>
</organism>
<evidence type="ECO:0000313" key="1">
    <source>
        <dbReference type="EMBL" id="VWO99117.1"/>
    </source>
</evidence>
<reference evidence="1" key="1">
    <citation type="submission" date="2019-10" db="EMBL/GenBank/DDBJ databases">
        <authorList>
            <person name="Nor Muhammad N."/>
        </authorList>
    </citation>
    <scope>NUCLEOTIDE SEQUENCE</scope>
</reference>
<gene>
    <name evidence="1" type="primary">Q8J214</name>
</gene>
<sequence>MPPTTRISRNEALAVLDDQRAQIETLCLQLCGDEQEALHPLGFPQNPDQWHSSVPRVVRRLNLEYRHDCKFDIIEGARKIRRTHVSYNELMTRLATCREMRATISDLDVELRNLYTARMPQLSLPLVSHFGDVMPTIAASVALVHEFVDSVEESISTYAPTLEVMTMSKEEISVFAIRLTKPVSPKEYILGVRPLLAQLRELHTKRVDIEARSKHIHSRIRASFMSRTYLTPPELHTELAEYTDLVDALEDQEKSQQDLLEQAKVYFDDIASSPTAVPGLLLGTFLDIATLREAHVIYRQILDSLQMMEKLYVPLKHAMTCVETHIRRGVPMEMTEELFSFARFLPS</sequence>
<dbReference type="AlphaFoldDB" id="A0A5K1K145"/>